<evidence type="ECO:0000313" key="7">
    <source>
        <dbReference type="Proteomes" id="UP000694308"/>
    </source>
</evidence>
<dbReference type="AlphaFoldDB" id="A0A949TSG8"/>
<dbReference type="GO" id="GO:0032993">
    <property type="term" value="C:protein-DNA complex"/>
    <property type="evidence" value="ECO:0007669"/>
    <property type="project" value="TreeGrafter"/>
</dbReference>
<dbReference type="PROSITE" id="PS50931">
    <property type="entry name" value="HTH_LYSR"/>
    <property type="match status" value="1"/>
</dbReference>
<proteinExistence type="inferred from homology"/>
<keyword evidence="7" id="KW-1185">Reference proteome</keyword>
<dbReference type="PANTHER" id="PTHR30346">
    <property type="entry name" value="TRANSCRIPTIONAL DUAL REGULATOR HCAR-RELATED"/>
    <property type="match status" value="1"/>
</dbReference>
<feature type="domain" description="HTH lysR-type" evidence="5">
    <location>
        <begin position="1"/>
        <end position="58"/>
    </location>
</feature>
<evidence type="ECO:0000256" key="4">
    <source>
        <dbReference type="ARBA" id="ARBA00023163"/>
    </source>
</evidence>
<dbReference type="InterPro" id="IPR005119">
    <property type="entry name" value="LysR_subst-bd"/>
</dbReference>
<evidence type="ECO:0000256" key="2">
    <source>
        <dbReference type="ARBA" id="ARBA00023015"/>
    </source>
</evidence>
<dbReference type="RefSeq" id="WP_218322754.1">
    <property type="nucleotide sequence ID" value="NZ_JAEEGC010000134.1"/>
</dbReference>
<keyword evidence="3" id="KW-0238">DNA-binding</keyword>
<comment type="caution">
    <text evidence="6">The sequence shown here is derived from an EMBL/GenBank/DDBJ whole genome shotgun (WGS) entry which is preliminary data.</text>
</comment>
<evidence type="ECO:0000256" key="1">
    <source>
        <dbReference type="ARBA" id="ARBA00009437"/>
    </source>
</evidence>
<dbReference type="EMBL" id="JAEEGC010000134">
    <property type="protein sequence ID" value="MBV7275702.1"/>
    <property type="molecule type" value="Genomic_DNA"/>
</dbReference>
<dbReference type="Proteomes" id="UP000694308">
    <property type="component" value="Unassembled WGS sequence"/>
</dbReference>
<dbReference type="GO" id="GO:0003677">
    <property type="term" value="F:DNA binding"/>
    <property type="evidence" value="ECO:0007669"/>
    <property type="project" value="UniProtKB-KW"/>
</dbReference>
<comment type="similarity">
    <text evidence="1">Belongs to the LysR transcriptional regulatory family.</text>
</comment>
<dbReference type="CDD" id="cd05466">
    <property type="entry name" value="PBP2_LTTR_substrate"/>
    <property type="match status" value="1"/>
</dbReference>
<reference evidence="6" key="1">
    <citation type="submission" date="2020-12" db="EMBL/GenBank/DDBJ databases">
        <title>Clostridium thailandense sp. nov., a novel acetogenic bacterium isolated from peat land soil in Thailand.</title>
        <authorList>
            <person name="Chaikitkaew S."/>
            <person name="Birkeland N.K."/>
        </authorList>
    </citation>
    <scope>NUCLEOTIDE SEQUENCE</scope>
    <source>
        <strain evidence="6">PL3</strain>
    </source>
</reference>
<dbReference type="Pfam" id="PF00126">
    <property type="entry name" value="HTH_1"/>
    <property type="match status" value="1"/>
</dbReference>
<protein>
    <submittedName>
        <fullName evidence="6">LysR family transcriptional regulator</fullName>
    </submittedName>
</protein>
<organism evidence="6 7">
    <name type="scientific">Clostridium thailandense</name>
    <dbReference type="NCBI Taxonomy" id="2794346"/>
    <lineage>
        <taxon>Bacteria</taxon>
        <taxon>Bacillati</taxon>
        <taxon>Bacillota</taxon>
        <taxon>Clostridia</taxon>
        <taxon>Eubacteriales</taxon>
        <taxon>Clostridiaceae</taxon>
        <taxon>Clostridium</taxon>
    </lineage>
</organism>
<name>A0A949TSG8_9CLOT</name>
<sequence>MEIQQLKFFLEVVKYKHFTIAASKLCISQSSLSKRIKALENELGVKLLERSSRSVRLTEAGSEFLDFTIETIESYDKVQIKMNAYKEKNKKTLTIGTIPVMSQYGITSLIASFTKKYSDIDINIIEANSPEILALLDSSKIDLAFIRTISLSGEEYKINPLIDDELVMIVPKGHPFTQNACIDLSQASGENYIFLDSGPGMYDICMEACRISGFKPRVLYEYSRIETIIGVVSEGIGVALLMRKVVEFFNNQDIEIIKLRQKFITTIALVSLSHKKSSNMMRKFSSCTEEWIKNNKSKIQL</sequence>
<evidence type="ECO:0000313" key="6">
    <source>
        <dbReference type="EMBL" id="MBV7275702.1"/>
    </source>
</evidence>
<accession>A0A949TSG8</accession>
<dbReference type="GO" id="GO:0003700">
    <property type="term" value="F:DNA-binding transcription factor activity"/>
    <property type="evidence" value="ECO:0007669"/>
    <property type="project" value="InterPro"/>
</dbReference>
<dbReference type="PANTHER" id="PTHR30346:SF28">
    <property type="entry name" value="HTH-TYPE TRANSCRIPTIONAL REGULATOR CYNR"/>
    <property type="match status" value="1"/>
</dbReference>
<evidence type="ECO:0000259" key="5">
    <source>
        <dbReference type="PROSITE" id="PS50931"/>
    </source>
</evidence>
<evidence type="ECO:0000256" key="3">
    <source>
        <dbReference type="ARBA" id="ARBA00023125"/>
    </source>
</evidence>
<dbReference type="Pfam" id="PF03466">
    <property type="entry name" value="LysR_substrate"/>
    <property type="match status" value="1"/>
</dbReference>
<keyword evidence="2" id="KW-0805">Transcription regulation</keyword>
<gene>
    <name evidence="6" type="ORF">I6U48_22655</name>
</gene>
<keyword evidence="4" id="KW-0804">Transcription</keyword>
<dbReference type="InterPro" id="IPR000847">
    <property type="entry name" value="LysR_HTH_N"/>
</dbReference>
<dbReference type="FunFam" id="1.10.10.10:FF:000001">
    <property type="entry name" value="LysR family transcriptional regulator"/>
    <property type="match status" value="1"/>
</dbReference>